<keyword evidence="1" id="KW-1133">Transmembrane helix</keyword>
<keyword evidence="1" id="KW-0812">Transmembrane</keyword>
<reference evidence="2 3" key="1">
    <citation type="submission" date="2016-03" db="EMBL/GenBank/DDBJ databases">
        <authorList>
            <person name="Ploux O."/>
        </authorList>
    </citation>
    <scope>NUCLEOTIDE SEQUENCE [LARGE SCALE GENOMIC DNA]</scope>
    <source>
        <strain evidence="2 3">UAMH 11012</strain>
    </source>
</reference>
<evidence type="ECO:0000256" key="1">
    <source>
        <dbReference type="SAM" id="Phobius"/>
    </source>
</evidence>
<keyword evidence="1" id="KW-0472">Membrane</keyword>
<protein>
    <submittedName>
        <fullName evidence="2">Uncharacterized protein</fullName>
    </submittedName>
</protein>
<gene>
    <name evidence="2" type="ORF">PAC_14223</name>
</gene>
<dbReference type="Proteomes" id="UP000184330">
    <property type="component" value="Unassembled WGS sequence"/>
</dbReference>
<accession>A0A1L7XGZ2</accession>
<dbReference type="AlphaFoldDB" id="A0A1L7XGZ2"/>
<organism evidence="2 3">
    <name type="scientific">Phialocephala subalpina</name>
    <dbReference type="NCBI Taxonomy" id="576137"/>
    <lineage>
        <taxon>Eukaryota</taxon>
        <taxon>Fungi</taxon>
        <taxon>Dikarya</taxon>
        <taxon>Ascomycota</taxon>
        <taxon>Pezizomycotina</taxon>
        <taxon>Leotiomycetes</taxon>
        <taxon>Helotiales</taxon>
        <taxon>Mollisiaceae</taxon>
        <taxon>Phialocephala</taxon>
        <taxon>Phialocephala fortinii species complex</taxon>
    </lineage>
</organism>
<sequence>MAILKGRNITITVPQGSSNHGNPNLLCVPTKWYEIVTFFATNYLTHAATIRSVPGESTIRSMVTIILAFIYPYSGVMRDLEAISRHAVFSKNDVEKASRAGVLCIVIDPKISYQMKDNSIDIAAAAPRFSVEWAEWRLIFYNKFTLYGYAAFGLTVLPCIVMSMVNLIGNIFTPTYPRLYLVRSPEMEEAESRGGVFHGCIGRVVARSHDDGKYSSARVFREVEDGHLLLLDVPIRRTIVVRPKPRLTHWPLLE</sequence>
<proteinExistence type="predicted"/>
<dbReference type="OrthoDB" id="5406607at2759"/>
<dbReference type="EMBL" id="FJOG01000026">
    <property type="protein sequence ID" value="CZR64325.1"/>
    <property type="molecule type" value="Genomic_DNA"/>
</dbReference>
<evidence type="ECO:0000313" key="2">
    <source>
        <dbReference type="EMBL" id="CZR64325.1"/>
    </source>
</evidence>
<evidence type="ECO:0000313" key="3">
    <source>
        <dbReference type="Proteomes" id="UP000184330"/>
    </source>
</evidence>
<keyword evidence="3" id="KW-1185">Reference proteome</keyword>
<name>A0A1L7XGZ2_9HELO</name>
<feature type="transmembrane region" description="Helical" evidence="1">
    <location>
        <begin position="146"/>
        <end position="169"/>
    </location>
</feature>